<protein>
    <submittedName>
        <fullName evidence="5">Beta-lactamase regulating signal transducer with metallopeptidase domain</fullName>
    </submittedName>
</protein>
<dbReference type="CDD" id="cd06503">
    <property type="entry name" value="ATP-synt_Fo_b"/>
    <property type="match status" value="1"/>
</dbReference>
<evidence type="ECO:0000256" key="3">
    <source>
        <dbReference type="SAM" id="Phobius"/>
    </source>
</evidence>
<keyword evidence="3" id="KW-0812">Transmembrane</keyword>
<keyword evidence="6" id="KW-1185">Reference proteome</keyword>
<proteinExistence type="predicted"/>
<dbReference type="EMBL" id="VNHU01000001">
    <property type="protein sequence ID" value="TYP77208.1"/>
    <property type="molecule type" value="Genomic_DNA"/>
</dbReference>
<evidence type="ECO:0000256" key="2">
    <source>
        <dbReference type="SAM" id="MobiDB-lite"/>
    </source>
</evidence>
<feature type="transmembrane region" description="Helical" evidence="3">
    <location>
        <begin position="92"/>
        <end position="110"/>
    </location>
</feature>
<dbReference type="InterPro" id="IPR008756">
    <property type="entry name" value="Peptidase_M56"/>
</dbReference>
<evidence type="ECO:0000259" key="4">
    <source>
        <dbReference type="Pfam" id="PF05569"/>
    </source>
</evidence>
<dbReference type="Proteomes" id="UP000324376">
    <property type="component" value="Unassembled WGS sequence"/>
</dbReference>
<dbReference type="OrthoDB" id="1522859at2"/>
<feature type="transmembrane region" description="Helical" evidence="3">
    <location>
        <begin position="6"/>
        <end position="23"/>
    </location>
</feature>
<evidence type="ECO:0000313" key="6">
    <source>
        <dbReference type="Proteomes" id="UP000324376"/>
    </source>
</evidence>
<feature type="compositionally biased region" description="Basic and acidic residues" evidence="2">
    <location>
        <begin position="431"/>
        <end position="440"/>
    </location>
</feature>
<feature type="transmembrane region" description="Helical" evidence="3">
    <location>
        <begin position="181"/>
        <end position="200"/>
    </location>
</feature>
<feature type="compositionally biased region" description="Pro residues" evidence="2">
    <location>
        <begin position="441"/>
        <end position="466"/>
    </location>
</feature>
<dbReference type="CDD" id="cd07341">
    <property type="entry name" value="M56_BlaR1_MecR1_like"/>
    <property type="match status" value="1"/>
</dbReference>
<evidence type="ECO:0000313" key="5">
    <source>
        <dbReference type="EMBL" id="TYP77208.1"/>
    </source>
</evidence>
<dbReference type="PANTHER" id="PTHR34978">
    <property type="entry name" value="POSSIBLE SENSOR-TRANSDUCER PROTEIN BLAR"/>
    <property type="match status" value="1"/>
</dbReference>
<evidence type="ECO:0000256" key="1">
    <source>
        <dbReference type="SAM" id="Coils"/>
    </source>
</evidence>
<dbReference type="Pfam" id="PF05569">
    <property type="entry name" value="Peptidase_M56"/>
    <property type="match status" value="1"/>
</dbReference>
<dbReference type="PANTHER" id="PTHR34978:SF3">
    <property type="entry name" value="SLR0241 PROTEIN"/>
    <property type="match status" value="1"/>
</dbReference>
<keyword evidence="1" id="KW-0175">Coiled coil</keyword>
<feature type="coiled-coil region" evidence="1">
    <location>
        <begin position="578"/>
        <end position="656"/>
    </location>
</feature>
<comment type="caution">
    <text evidence="5">The sequence shown here is derived from an EMBL/GenBank/DDBJ whole genome shotgun (WGS) entry which is preliminary data.</text>
</comment>
<dbReference type="AlphaFoldDB" id="A0A5S5CEW9"/>
<reference evidence="5 6" key="1">
    <citation type="submission" date="2019-07" db="EMBL/GenBank/DDBJ databases">
        <title>Genomic Encyclopedia of Archaeal and Bacterial Type Strains, Phase II (KMG-II): from individual species to whole genera.</title>
        <authorList>
            <person name="Goeker M."/>
        </authorList>
    </citation>
    <scope>NUCLEOTIDE SEQUENCE [LARGE SCALE GENOMIC DNA]</scope>
    <source>
        <strain evidence="5 6">DSM 17527</strain>
    </source>
</reference>
<dbReference type="InterPro" id="IPR052173">
    <property type="entry name" value="Beta-lactam_resp_regulator"/>
</dbReference>
<name>A0A5S5CEW9_9FLAO</name>
<feature type="transmembrane region" description="Helical" evidence="3">
    <location>
        <begin position="35"/>
        <end position="54"/>
    </location>
</feature>
<feature type="region of interest" description="Disordered" evidence="2">
    <location>
        <begin position="431"/>
        <end position="484"/>
    </location>
</feature>
<organism evidence="5 6">
    <name type="scientific">Aquimarina intermedia</name>
    <dbReference type="NCBI Taxonomy" id="350814"/>
    <lineage>
        <taxon>Bacteria</taxon>
        <taxon>Pseudomonadati</taxon>
        <taxon>Bacteroidota</taxon>
        <taxon>Flavobacteriia</taxon>
        <taxon>Flavobacteriales</taxon>
        <taxon>Flavobacteriaceae</taxon>
        <taxon>Aquimarina</taxon>
    </lineage>
</organism>
<keyword evidence="3" id="KW-0472">Membrane</keyword>
<sequence length="658" mass="74358">MIAYFLKTSFCLFLLWGFYKLFLESQNMHTYKRGYLLLSLVASFTIPLVTLTYYTDAIATLPDSTIPSNEVGMANQFTATPVVAANYFDWTTVLWGVYITGVLVFGFRFIRNLIRIQQRIKSNPIVKEPSHVKVLCTDTIAPYSFLRYIFLPFQAFRANAIPNEIVVHEEAHVVEKHSWDILFLECIQVLFWFNPLLILFRIAMKLNHEFLADSRVLKSKSTIETYQNLLITFPNSLNQTELSSAFNYSLTKKRLQMMSTHFSSKNAALRLFGAVPVFGLCTVLFCNDIVAQTQPNTQETATKEIRVIEAAADDQQSYDPVTSDQITQYNNWAQKVTKGIQSGDFGTIKKAEVAKMQAIYKGMTPEQRGEVAPFPTVPAPPLGQAKVTNAMITAYNAWAKDATNQLENNDQVTIFDYGKMSAIYKQMSKEQKAKAEKFPDLPEPPPAPAAPIPSGTVPPPPPPPAPVSKGEHVRTTHTPAPAPIAPMSAHEQRALQKEIEKEVEAAMIHEQEELEAFNDIDVEVMVAMEKATLSREQARIEAEIARSYAEVAHERAHRASKSSQLDREEVRKISEKARKQAMKHAKKARKEALKARKDMRKIREEALQAAQQARVEAQAVRVESEKIRREAMQAAREARMEALQAMKKEREEAAKKKE</sequence>
<keyword evidence="3" id="KW-1133">Transmembrane helix</keyword>
<accession>A0A5S5CEW9</accession>
<feature type="domain" description="Peptidase M56" evidence="4">
    <location>
        <begin position="37"/>
        <end position="257"/>
    </location>
</feature>
<gene>
    <name evidence="5" type="ORF">BD809_101359</name>
</gene>